<dbReference type="GO" id="GO:0003682">
    <property type="term" value="F:chromatin binding"/>
    <property type="evidence" value="ECO:0007669"/>
    <property type="project" value="InterPro"/>
</dbReference>
<accession>A0A1X7VL95</accession>
<dbReference type="InterPro" id="IPR001025">
    <property type="entry name" value="BAH_dom"/>
</dbReference>
<dbReference type="InterPro" id="IPR043151">
    <property type="entry name" value="BAH_sf"/>
</dbReference>
<evidence type="ECO:0000259" key="10">
    <source>
        <dbReference type="PROSITE" id="PS51156"/>
    </source>
</evidence>
<keyword evidence="2" id="KW-0479">Metal-binding</keyword>
<dbReference type="SUPFAM" id="SSF46689">
    <property type="entry name" value="Homeodomain-like"/>
    <property type="match status" value="1"/>
</dbReference>
<sequence>MAEGLYRIGECIFMEVNPPPTPYQICKVEELRKNSKGSVEVAAKCFYRRKDLPSHLLLAADRHAMAVEEENEMDATIPRANNYHKLTDLQKHQIKHRELFLSRQIDTYKIDMVRGKCSVSFLNELEDISSYMEKEDTFFYTMVYDPNQKTLLVDKGEIRVGGDYQAVVPPYIPPRPGSEKKLVHPGDQLWEPNKMADNKVEQFLVVSRSIGTFARALLDGSKKPQISLRLGAAAASRDITLFHAMDVLHQSSYDINAATGKLVPRGPVLCADELEAWSQEEAKRFEEGLQDEKNFLYIQRRYLPWKPLKSIIAYYYMWKTTDRYQIQKRHRMIEKQNDLKEVIVHIRTPSGAPPSGPRDLTGKAASAGELNLTIPPENTPIPLASDGEKGCESCRITVSTRWVSWGPAHDHCRLCGHCYVYWRKYGGLKLPSRWEIVECDASTAGDIVAPLIEKKPLKERQDKANKKGIRGKDDLTCIPHLPFNMIPSATVLYTREKVGRTLLRKAARVSNFLISPPHSVVTPSDKELQEAIVKHKKRQRCQIDKKLDRVRKALSSPPKQIRLHNSPMPISPSYRAKQAPRLSCKPTGGSGASSTISTSGTYVPPKPPPGSPPLLATAVSAGSYGNNVVPVGRKREPPELEDMRSAKIPKSMDASGLVYNEVFFKVNNQIRDVRQGHGRKKIRKLARLSTKTTLE</sequence>
<organism evidence="12">
    <name type="scientific">Amphimedon queenslandica</name>
    <name type="common">Sponge</name>
    <dbReference type="NCBI Taxonomy" id="400682"/>
    <lineage>
        <taxon>Eukaryota</taxon>
        <taxon>Metazoa</taxon>
        <taxon>Porifera</taxon>
        <taxon>Demospongiae</taxon>
        <taxon>Heteroscleromorpha</taxon>
        <taxon>Haplosclerida</taxon>
        <taxon>Niphatidae</taxon>
        <taxon>Amphimedon</taxon>
    </lineage>
</organism>
<dbReference type="STRING" id="400682.A0A1X7VL95"/>
<dbReference type="CDD" id="cd04709">
    <property type="entry name" value="BAH_MTA"/>
    <property type="match status" value="1"/>
</dbReference>
<keyword evidence="3" id="KW-0863">Zinc-finger</keyword>
<dbReference type="InterPro" id="IPR000949">
    <property type="entry name" value="ELM2_dom"/>
</dbReference>
<evidence type="ECO:0000313" key="12">
    <source>
        <dbReference type="EnsemblMetazoa" id="Aqu2.1.40832_001"/>
    </source>
</evidence>
<gene>
    <name evidence="12" type="primary">100636061</name>
</gene>
<dbReference type="PROSITE" id="PS51038">
    <property type="entry name" value="BAH"/>
    <property type="match status" value="1"/>
</dbReference>
<dbReference type="InParanoid" id="A0A1X7VL95"/>
<protein>
    <recommendedName>
        <fullName evidence="14">BAH domain-containing protein</fullName>
    </recommendedName>
</protein>
<dbReference type="InterPro" id="IPR040138">
    <property type="entry name" value="MIER/MTA"/>
</dbReference>
<reference evidence="12" key="2">
    <citation type="submission" date="2017-05" db="UniProtKB">
        <authorList>
            <consortium name="EnsemblMetazoa"/>
        </authorList>
    </citation>
    <scope>IDENTIFICATION</scope>
</reference>
<feature type="domain" description="BAH" evidence="9">
    <location>
        <begin position="4"/>
        <end position="155"/>
    </location>
</feature>
<dbReference type="GO" id="GO:0008270">
    <property type="term" value="F:zinc ion binding"/>
    <property type="evidence" value="ECO:0007669"/>
    <property type="project" value="UniProtKB-KW"/>
</dbReference>
<feature type="domain" description="ELM2" evidence="10">
    <location>
        <begin position="156"/>
        <end position="266"/>
    </location>
</feature>
<feature type="domain" description="SANT" evidence="11">
    <location>
        <begin position="272"/>
        <end position="323"/>
    </location>
</feature>
<dbReference type="FunFam" id="1.10.10.60:FF:000012">
    <property type="entry name" value="Metastasis-associated 1 family, member 3"/>
    <property type="match status" value="1"/>
</dbReference>
<dbReference type="GO" id="GO:0003677">
    <property type="term" value="F:DNA binding"/>
    <property type="evidence" value="ECO:0007669"/>
    <property type="project" value="UniProtKB-KW"/>
</dbReference>
<evidence type="ECO:0000259" key="9">
    <source>
        <dbReference type="PROSITE" id="PS51038"/>
    </source>
</evidence>
<dbReference type="Pfam" id="PF01426">
    <property type="entry name" value="BAH"/>
    <property type="match status" value="1"/>
</dbReference>
<dbReference type="Gene3D" id="2.30.30.490">
    <property type="match status" value="1"/>
</dbReference>
<evidence type="ECO:0000256" key="3">
    <source>
        <dbReference type="ARBA" id="ARBA00022771"/>
    </source>
</evidence>
<dbReference type="EnsemblMetazoa" id="Aqu2.1.40832_001">
    <property type="protein sequence ID" value="Aqu2.1.40832_001"/>
    <property type="gene ID" value="Aqu2.1.40832"/>
</dbReference>
<evidence type="ECO:0000256" key="5">
    <source>
        <dbReference type="ARBA" id="ARBA00023125"/>
    </source>
</evidence>
<dbReference type="eggNOG" id="KOG3554">
    <property type="taxonomic scope" value="Eukaryota"/>
</dbReference>
<reference evidence="13" key="1">
    <citation type="journal article" date="2010" name="Nature">
        <title>The Amphimedon queenslandica genome and the evolution of animal complexity.</title>
        <authorList>
            <person name="Srivastava M."/>
            <person name="Simakov O."/>
            <person name="Chapman J."/>
            <person name="Fahey B."/>
            <person name="Gauthier M.E."/>
            <person name="Mitros T."/>
            <person name="Richards G.S."/>
            <person name="Conaco C."/>
            <person name="Dacre M."/>
            <person name="Hellsten U."/>
            <person name="Larroux C."/>
            <person name="Putnam N.H."/>
            <person name="Stanke M."/>
            <person name="Adamska M."/>
            <person name="Darling A."/>
            <person name="Degnan S.M."/>
            <person name="Oakley T.H."/>
            <person name="Plachetzki D.C."/>
            <person name="Zhai Y."/>
            <person name="Adamski M."/>
            <person name="Calcino A."/>
            <person name="Cummins S.F."/>
            <person name="Goodstein D.M."/>
            <person name="Harris C."/>
            <person name="Jackson D.J."/>
            <person name="Leys S.P."/>
            <person name="Shu S."/>
            <person name="Woodcroft B.J."/>
            <person name="Vervoort M."/>
            <person name="Kosik K.S."/>
            <person name="Manning G."/>
            <person name="Degnan B.M."/>
            <person name="Rokhsar D.S."/>
        </authorList>
    </citation>
    <scope>NUCLEOTIDE SEQUENCE [LARGE SCALE GENOMIC DNA]</scope>
</reference>
<comment type="similarity">
    <text evidence="7">Belongs to the metastasis-associated protein family.</text>
</comment>
<dbReference type="Pfam" id="PF01448">
    <property type="entry name" value="ELM2"/>
    <property type="match status" value="1"/>
</dbReference>
<dbReference type="EnsemblMetazoa" id="XM_003383787.3">
    <property type="protein sequence ID" value="XP_003383835.3"/>
    <property type="gene ID" value="LOC100636061"/>
</dbReference>
<evidence type="ECO:0000256" key="1">
    <source>
        <dbReference type="ARBA" id="ARBA00022553"/>
    </source>
</evidence>
<dbReference type="PANTHER" id="PTHR10865:SF29">
    <property type="entry name" value="METASTASIS ASSOCIATED 1-LIKE, ISOFORM D"/>
    <property type="match status" value="1"/>
</dbReference>
<evidence type="ECO:0000259" key="11">
    <source>
        <dbReference type="PROSITE" id="PS51293"/>
    </source>
</evidence>
<evidence type="ECO:0000256" key="6">
    <source>
        <dbReference type="ARBA" id="ARBA00023242"/>
    </source>
</evidence>
<evidence type="ECO:0000256" key="2">
    <source>
        <dbReference type="ARBA" id="ARBA00022723"/>
    </source>
</evidence>
<dbReference type="AlphaFoldDB" id="A0A1X7VL95"/>
<dbReference type="PANTHER" id="PTHR10865">
    <property type="entry name" value="METASTASIS-ASSOCIATED PROTEIN AND MESODERM INDUCTION EARLY RESPONSE PROTEIN"/>
    <property type="match status" value="1"/>
</dbReference>
<keyword evidence="6" id="KW-0539">Nucleus</keyword>
<name>A0A1X7VL95_AMPQE</name>
<dbReference type="GO" id="GO:0042826">
    <property type="term" value="F:histone deacetylase binding"/>
    <property type="evidence" value="ECO:0007669"/>
    <property type="project" value="TreeGrafter"/>
</dbReference>
<dbReference type="PROSITE" id="PS51156">
    <property type="entry name" value="ELM2"/>
    <property type="match status" value="1"/>
</dbReference>
<dbReference type="PROSITE" id="PS51293">
    <property type="entry name" value="SANT"/>
    <property type="match status" value="1"/>
</dbReference>
<evidence type="ECO:0000256" key="7">
    <source>
        <dbReference type="ARBA" id="ARBA00093454"/>
    </source>
</evidence>
<keyword evidence="13" id="KW-1185">Reference proteome</keyword>
<keyword evidence="5" id="KW-0238">DNA-binding</keyword>
<dbReference type="Proteomes" id="UP000007879">
    <property type="component" value="Unassembled WGS sequence"/>
</dbReference>
<dbReference type="GO" id="GO:0016581">
    <property type="term" value="C:NuRD complex"/>
    <property type="evidence" value="ECO:0007669"/>
    <property type="project" value="TreeGrafter"/>
</dbReference>
<dbReference type="InterPro" id="IPR017884">
    <property type="entry name" value="SANT_dom"/>
</dbReference>
<dbReference type="Gene3D" id="1.10.10.60">
    <property type="entry name" value="Homeodomain-like"/>
    <property type="match status" value="1"/>
</dbReference>
<dbReference type="SMART" id="SM01189">
    <property type="entry name" value="ELM2"/>
    <property type="match status" value="1"/>
</dbReference>
<dbReference type="GO" id="GO:0003714">
    <property type="term" value="F:transcription corepressor activity"/>
    <property type="evidence" value="ECO:0007669"/>
    <property type="project" value="TreeGrafter"/>
</dbReference>
<evidence type="ECO:0000256" key="8">
    <source>
        <dbReference type="SAM" id="MobiDB-lite"/>
    </source>
</evidence>
<dbReference type="GO" id="GO:0000122">
    <property type="term" value="P:negative regulation of transcription by RNA polymerase II"/>
    <property type="evidence" value="ECO:0007669"/>
    <property type="project" value="TreeGrafter"/>
</dbReference>
<dbReference type="GO" id="GO:0003713">
    <property type="term" value="F:transcription coactivator activity"/>
    <property type="evidence" value="ECO:0007669"/>
    <property type="project" value="TreeGrafter"/>
</dbReference>
<dbReference type="InterPro" id="IPR009057">
    <property type="entry name" value="Homeodomain-like_sf"/>
</dbReference>
<dbReference type="FunFam" id="4.10.1240.50:FF:000001">
    <property type="entry name" value="Metastasis-associated 1 family, member 3"/>
    <property type="match status" value="1"/>
</dbReference>
<keyword evidence="1" id="KW-0597">Phosphoprotein</keyword>
<dbReference type="Gene3D" id="4.10.1240.50">
    <property type="match status" value="1"/>
</dbReference>
<evidence type="ECO:0000313" key="13">
    <source>
        <dbReference type="Proteomes" id="UP000007879"/>
    </source>
</evidence>
<dbReference type="SMART" id="SM00439">
    <property type="entry name" value="BAH"/>
    <property type="match status" value="1"/>
</dbReference>
<feature type="compositionally biased region" description="Low complexity" evidence="8">
    <location>
        <begin position="592"/>
        <end position="601"/>
    </location>
</feature>
<evidence type="ECO:0008006" key="14">
    <source>
        <dbReference type="Google" id="ProtNLM"/>
    </source>
</evidence>
<evidence type="ECO:0000256" key="4">
    <source>
        <dbReference type="ARBA" id="ARBA00022833"/>
    </source>
</evidence>
<dbReference type="KEGG" id="aqu:100636061"/>
<proteinExistence type="inferred from homology"/>
<feature type="region of interest" description="Disordered" evidence="8">
    <location>
        <begin position="552"/>
        <end position="608"/>
    </location>
</feature>
<keyword evidence="4" id="KW-0862">Zinc</keyword>
<dbReference type="OrthoDB" id="2193595at2759"/>